<sequence length="225" mass="24844">MPSYKIVKGVKIAEDALVRIWINNKIVAELVSNPELLEELGIGYAYSEGYINTLGEIKEVATAGHDVKIKLVGDVATRAKKVEECGIGEFVKNKSPRRIYDYKQLTTLATEFAKLTIWNVDPHLAMHTSALYLDEEWAVIHDTSRHSSVIKLIGMYLKRGKEAESKIAFTTGRVSSDMVYRLATIGVGAVVSLRGPLYSGVEAACKLGIQLVTNIRNKGFTELCP</sequence>
<keyword evidence="3" id="KW-0808">Transferase</keyword>
<evidence type="ECO:0000256" key="2">
    <source>
        <dbReference type="ARBA" id="ARBA00023150"/>
    </source>
</evidence>
<dbReference type="EMBL" id="JAAVJF010000001">
    <property type="protein sequence ID" value="NYR14536.1"/>
    <property type="molecule type" value="Genomic_DNA"/>
</dbReference>
<dbReference type="GO" id="GO:0006777">
    <property type="term" value="P:Mo-molybdopterin cofactor biosynthetic process"/>
    <property type="evidence" value="ECO:0007669"/>
    <property type="project" value="UniProtKB-KW"/>
</dbReference>
<dbReference type="InterPro" id="IPR003786">
    <property type="entry name" value="FdhD"/>
</dbReference>
<dbReference type="Pfam" id="PF02634">
    <property type="entry name" value="FdhD-NarQ"/>
    <property type="match status" value="1"/>
</dbReference>
<keyword evidence="2" id="KW-0501">Molybdenum cofactor biosynthesis</keyword>
<keyword evidence="1" id="KW-0963">Cytoplasm</keyword>
<dbReference type="PANTHER" id="PTHR30592">
    <property type="entry name" value="FORMATE DEHYDROGENASE"/>
    <property type="match status" value="1"/>
</dbReference>
<comment type="caution">
    <text evidence="3">The sequence shown here is derived from an EMBL/GenBank/DDBJ whole genome shotgun (WGS) entry which is preliminary data.</text>
</comment>
<dbReference type="AlphaFoldDB" id="A0A7L4P9I6"/>
<reference evidence="3 4" key="1">
    <citation type="journal article" date="2020" name="Nat. Commun.">
        <title>The structures of two archaeal type IV pili illuminate evolutionary relationships.</title>
        <authorList>
            <person name="Wang F."/>
            <person name="Baquero D.P."/>
            <person name="Su Z."/>
            <person name="Beltran L.C."/>
            <person name="Prangishvili D."/>
            <person name="Krupovic M."/>
            <person name="Egelman E.H."/>
        </authorList>
    </citation>
    <scope>NUCLEOTIDE SEQUENCE [LARGE SCALE GENOMIC DNA]</scope>
    <source>
        <strain evidence="3 4">2GA</strain>
    </source>
</reference>
<dbReference type="PANTHER" id="PTHR30592:SF1">
    <property type="entry name" value="SULFUR CARRIER PROTEIN FDHD"/>
    <property type="match status" value="1"/>
</dbReference>
<evidence type="ECO:0000313" key="4">
    <source>
        <dbReference type="Proteomes" id="UP000554766"/>
    </source>
</evidence>
<dbReference type="GO" id="GO:0016783">
    <property type="term" value="F:sulfurtransferase activity"/>
    <property type="evidence" value="ECO:0007669"/>
    <property type="project" value="InterPro"/>
</dbReference>
<gene>
    <name evidence="3" type="ORF">HC235_00820</name>
</gene>
<organism evidence="3 4">
    <name type="scientific">Pyrobaculum arsenaticum</name>
    <dbReference type="NCBI Taxonomy" id="121277"/>
    <lineage>
        <taxon>Archaea</taxon>
        <taxon>Thermoproteota</taxon>
        <taxon>Thermoprotei</taxon>
        <taxon>Thermoproteales</taxon>
        <taxon>Thermoproteaceae</taxon>
        <taxon>Pyrobaculum</taxon>
    </lineage>
</organism>
<dbReference type="OMA" id="RIWINNK"/>
<dbReference type="SUPFAM" id="SSF53927">
    <property type="entry name" value="Cytidine deaminase-like"/>
    <property type="match status" value="1"/>
</dbReference>
<dbReference type="Gene3D" id="3.40.140.10">
    <property type="entry name" value="Cytidine Deaminase, domain 2"/>
    <property type="match status" value="1"/>
</dbReference>
<accession>A0A7L4P9I6</accession>
<dbReference type="GeneID" id="5055289"/>
<dbReference type="Proteomes" id="UP000554766">
    <property type="component" value="Unassembled WGS sequence"/>
</dbReference>
<dbReference type="InterPro" id="IPR016193">
    <property type="entry name" value="Cytidine_deaminase-like"/>
</dbReference>
<proteinExistence type="predicted"/>
<evidence type="ECO:0000313" key="3">
    <source>
        <dbReference type="EMBL" id="NYR14536.1"/>
    </source>
</evidence>
<keyword evidence="4" id="KW-1185">Reference proteome</keyword>
<dbReference type="Gene3D" id="3.10.20.10">
    <property type="match status" value="1"/>
</dbReference>
<protein>
    <submittedName>
        <fullName evidence="3">Sulfurtransferase FdhD</fullName>
    </submittedName>
</protein>
<name>A0A7L4P9I6_9CREN</name>
<dbReference type="RefSeq" id="WP_011900442.1">
    <property type="nucleotide sequence ID" value="NZ_JAAVJF010000001.1"/>
</dbReference>
<evidence type="ECO:0000256" key="1">
    <source>
        <dbReference type="ARBA" id="ARBA00022490"/>
    </source>
</evidence>